<dbReference type="PANTHER" id="PTHR32305">
    <property type="match status" value="1"/>
</dbReference>
<dbReference type="RefSeq" id="WP_123771318.1">
    <property type="nucleotide sequence ID" value="NZ_RKQN01000006.1"/>
</dbReference>
<keyword evidence="4" id="KW-1185">Reference proteome</keyword>
<sequence>MTKALGKARTIPRWMRREGSSAVTALAIAIAGVVVPATGTAQASEDQITRIDYYPTGLVSSITLPDGSFTSYVYDAAHRLTDIVDADGNSIHYTLDNAGNRTQEEVKGSDGSIKRTRSRVYNQLGQLQTAKDAGNHPTGFTYDPNGNLDTTTDALGRVADNGYDPLNRLSRMLQDVAGIAAETKFKYDAQDNLTEVIDPKGLSTKYHYNAFGDLTRLESPDTGVTTYGYDAAGNRISALDARREQSAYSYDALNRLTGIAYSDTALNVSYTYDAVQAVCDTHESFAIGRLTRMDDGSGSTQYCHDRFGNLTRKVQVTNGQSFTLRYAYTKAGQLAAIQYPDGTSVDYVRDDLGRTTEVGVTPNGGTRQVLLSNATYHPFGPVAGWTFGNGRTLSRTLDLDYRPKTILSTGTGANGLNLGFGWDAVGNLASLHTSGLEQPPRITFGYDALNRLTVFQDGPTGAAIEQYTYDATGNRTSFTNAGGTQLYDYPGDSHRLGAVNGVARSYDAMGNTTSIGGIEREFAYNAAGRMSRVERNNALVMEYSYNGQDEQVCRSLGEVRTHALYDQAGHWLGDYSNAQSPLQQVIWLDDLPIGVVANGSLRYIEADHLGTPRSVIDPQRDVAVWTWDFASEAFGNSLPNQDPDADAIQFVFDMRFPGQHYDAASGLNYNHFRDYEPATGRYPQSDPIGLKGGITTYSYAGLSPLRQIDPKGLLSYGPSCSAAQRARINSEIVQLANELKEKATSKDCNNGYCDWGLVRDVMSFIASEAVFSCNLGGPCGAIWGLDRNVFLYGPYVDAPSAAEINSPGQCGCFRSTLFHEVAHKVRYEMGENSIRRETLKCVPCATNLAEGGHSPL</sequence>
<dbReference type="OrthoDB" id="9816400at2"/>
<dbReference type="InterPro" id="IPR050708">
    <property type="entry name" value="T6SS_VgrG/RHS"/>
</dbReference>
<dbReference type="NCBIfam" id="TIGR03696">
    <property type="entry name" value="Rhs_assc_core"/>
    <property type="match status" value="1"/>
</dbReference>
<organism evidence="3 4">
    <name type="scientific">Vulcaniibacterium tengchongense</name>
    <dbReference type="NCBI Taxonomy" id="1273429"/>
    <lineage>
        <taxon>Bacteria</taxon>
        <taxon>Pseudomonadati</taxon>
        <taxon>Pseudomonadota</taxon>
        <taxon>Gammaproteobacteria</taxon>
        <taxon>Lysobacterales</taxon>
        <taxon>Lysobacteraceae</taxon>
        <taxon>Vulcaniibacterium</taxon>
    </lineage>
</organism>
<dbReference type="Pfam" id="PF25023">
    <property type="entry name" value="TEN_YD-shell"/>
    <property type="match status" value="2"/>
</dbReference>
<dbReference type="Pfam" id="PF05593">
    <property type="entry name" value="RHS_repeat"/>
    <property type="match status" value="1"/>
</dbReference>
<evidence type="ECO:0000313" key="3">
    <source>
        <dbReference type="EMBL" id="RPE74790.1"/>
    </source>
</evidence>
<dbReference type="Gene3D" id="2.180.10.10">
    <property type="entry name" value="RHS repeat-associated core"/>
    <property type="match status" value="2"/>
</dbReference>
<reference evidence="3 4" key="1">
    <citation type="submission" date="2018-11" db="EMBL/GenBank/DDBJ databases">
        <title>Genomic Encyclopedia of Type Strains, Phase IV (KMG-IV): sequencing the most valuable type-strain genomes for metagenomic binning, comparative biology and taxonomic classification.</title>
        <authorList>
            <person name="Goeker M."/>
        </authorList>
    </citation>
    <scope>NUCLEOTIDE SEQUENCE [LARGE SCALE GENOMIC DNA]</scope>
    <source>
        <strain evidence="3 4">DSM 25623</strain>
    </source>
</reference>
<dbReference type="InterPro" id="IPR006530">
    <property type="entry name" value="YD"/>
</dbReference>
<dbReference type="PRINTS" id="PR00394">
    <property type="entry name" value="RHSPROTEIN"/>
</dbReference>
<feature type="domain" description="Teneurin-like YD-shell" evidence="2">
    <location>
        <begin position="114"/>
        <end position="274"/>
    </location>
</feature>
<name>A0A3N4VLP3_9GAMM</name>
<gene>
    <name evidence="3" type="ORF">EDC50_3003</name>
</gene>
<dbReference type="Proteomes" id="UP000269708">
    <property type="component" value="Unassembled WGS sequence"/>
</dbReference>
<proteinExistence type="predicted"/>
<dbReference type="InterPro" id="IPR056823">
    <property type="entry name" value="TEN-like_YD-shell"/>
</dbReference>
<protein>
    <submittedName>
        <fullName evidence="3">RHS repeat-associated protein</fullName>
    </submittedName>
</protein>
<evidence type="ECO:0000256" key="1">
    <source>
        <dbReference type="ARBA" id="ARBA00022737"/>
    </source>
</evidence>
<evidence type="ECO:0000313" key="4">
    <source>
        <dbReference type="Proteomes" id="UP000269708"/>
    </source>
</evidence>
<accession>A0A3N4VLP3</accession>
<dbReference type="InterPro" id="IPR022385">
    <property type="entry name" value="Rhs_assc_core"/>
</dbReference>
<dbReference type="EMBL" id="RKQN01000006">
    <property type="protein sequence ID" value="RPE74790.1"/>
    <property type="molecule type" value="Genomic_DNA"/>
</dbReference>
<keyword evidence="1" id="KW-0677">Repeat</keyword>
<dbReference type="AlphaFoldDB" id="A0A3N4VLP3"/>
<dbReference type="PANTHER" id="PTHR32305:SF15">
    <property type="entry name" value="PROTEIN RHSA-RELATED"/>
    <property type="match status" value="1"/>
</dbReference>
<evidence type="ECO:0000259" key="2">
    <source>
        <dbReference type="Pfam" id="PF25023"/>
    </source>
</evidence>
<feature type="domain" description="Teneurin-like YD-shell" evidence="2">
    <location>
        <begin position="404"/>
        <end position="686"/>
    </location>
</feature>
<dbReference type="NCBIfam" id="TIGR01643">
    <property type="entry name" value="YD_repeat_2x"/>
    <property type="match status" value="5"/>
</dbReference>
<comment type="caution">
    <text evidence="3">The sequence shown here is derived from an EMBL/GenBank/DDBJ whole genome shotgun (WGS) entry which is preliminary data.</text>
</comment>
<dbReference type="InterPro" id="IPR031325">
    <property type="entry name" value="RHS_repeat"/>
</dbReference>